<feature type="chain" id="PRO_5014746940" evidence="1">
    <location>
        <begin position="24"/>
        <end position="113"/>
    </location>
</feature>
<organism evidence="2">
    <name type="scientific">Anopheles darlingi</name>
    <name type="common">Mosquito</name>
    <dbReference type="NCBI Taxonomy" id="43151"/>
    <lineage>
        <taxon>Eukaryota</taxon>
        <taxon>Metazoa</taxon>
        <taxon>Ecdysozoa</taxon>
        <taxon>Arthropoda</taxon>
        <taxon>Hexapoda</taxon>
        <taxon>Insecta</taxon>
        <taxon>Pterygota</taxon>
        <taxon>Neoptera</taxon>
        <taxon>Endopterygota</taxon>
        <taxon>Diptera</taxon>
        <taxon>Nematocera</taxon>
        <taxon>Culicoidea</taxon>
        <taxon>Culicidae</taxon>
        <taxon>Anophelinae</taxon>
        <taxon>Anopheles</taxon>
    </lineage>
</organism>
<dbReference type="EMBL" id="GGFL01011986">
    <property type="protein sequence ID" value="MBW76164.1"/>
    <property type="molecule type" value="Transcribed_RNA"/>
</dbReference>
<keyword evidence="1" id="KW-0732">Signal</keyword>
<accession>A0A2M4DF00</accession>
<sequence>MPVRVSVCLINLLVISNVSETNAIVLCRQINQQIKVDWMDFIWSRAPARSTNLHHSNIWSSSFRYLGLHCVAGCLCKHMFGSCCRYEKKGGQKISFPFFGDDSYDGLSTKSIV</sequence>
<evidence type="ECO:0000313" key="2">
    <source>
        <dbReference type="EMBL" id="MBW76164.1"/>
    </source>
</evidence>
<evidence type="ECO:0000256" key="1">
    <source>
        <dbReference type="SAM" id="SignalP"/>
    </source>
</evidence>
<dbReference type="AlphaFoldDB" id="A0A2M4DF00"/>
<reference evidence="2" key="1">
    <citation type="submission" date="2018-01" db="EMBL/GenBank/DDBJ databases">
        <title>An insight into the sialome of Amazonian anophelines.</title>
        <authorList>
            <person name="Ribeiro J.M."/>
            <person name="Scarpassa V."/>
            <person name="Calvo E."/>
        </authorList>
    </citation>
    <scope>NUCLEOTIDE SEQUENCE</scope>
</reference>
<name>A0A2M4DF00_ANODA</name>
<proteinExistence type="predicted"/>
<feature type="signal peptide" evidence="1">
    <location>
        <begin position="1"/>
        <end position="23"/>
    </location>
</feature>
<protein>
    <submittedName>
        <fullName evidence="2">Putative secreted protein</fullName>
    </submittedName>
</protein>